<evidence type="ECO:0000313" key="2">
    <source>
        <dbReference type="EMBL" id="EEF45751.1"/>
    </source>
</evidence>
<accession>B9RSA8</accession>
<keyword evidence="3" id="KW-1185">Reference proteome</keyword>
<dbReference type="Proteomes" id="UP000008311">
    <property type="component" value="Unassembled WGS sequence"/>
</dbReference>
<dbReference type="AlphaFoldDB" id="B9RSA8"/>
<dbReference type="EMBL" id="EQ973808">
    <property type="protein sequence ID" value="EEF45751.1"/>
    <property type="molecule type" value="Genomic_DNA"/>
</dbReference>
<name>B9RSA8_RICCO</name>
<gene>
    <name evidence="2" type="ORF">RCOM_1652160</name>
</gene>
<protein>
    <submittedName>
        <fullName evidence="2">Uncharacterized protein</fullName>
    </submittedName>
</protein>
<evidence type="ECO:0000256" key="1">
    <source>
        <dbReference type="SAM" id="MobiDB-lite"/>
    </source>
</evidence>
<feature type="compositionally biased region" description="Basic and acidic residues" evidence="1">
    <location>
        <begin position="83"/>
        <end position="96"/>
    </location>
</feature>
<evidence type="ECO:0000313" key="3">
    <source>
        <dbReference type="Proteomes" id="UP000008311"/>
    </source>
</evidence>
<reference evidence="3" key="1">
    <citation type="journal article" date="2010" name="Nat. Biotechnol.">
        <title>Draft genome sequence of the oilseed species Ricinus communis.</title>
        <authorList>
            <person name="Chan A.P."/>
            <person name="Crabtree J."/>
            <person name="Zhao Q."/>
            <person name="Lorenzi H."/>
            <person name="Orvis J."/>
            <person name="Puiu D."/>
            <person name="Melake-Berhan A."/>
            <person name="Jones K.M."/>
            <person name="Redman J."/>
            <person name="Chen G."/>
            <person name="Cahoon E.B."/>
            <person name="Gedil M."/>
            <person name="Stanke M."/>
            <person name="Haas B.J."/>
            <person name="Wortman J.R."/>
            <person name="Fraser-Liggett C.M."/>
            <person name="Ravel J."/>
            <person name="Rabinowicz P.D."/>
        </authorList>
    </citation>
    <scope>NUCLEOTIDE SEQUENCE [LARGE SCALE GENOMIC DNA]</scope>
    <source>
        <strain evidence="3">cv. Hale</strain>
    </source>
</reference>
<proteinExistence type="predicted"/>
<feature type="region of interest" description="Disordered" evidence="1">
    <location>
        <begin position="83"/>
        <end position="135"/>
    </location>
</feature>
<sequence>MRNFCQSRAVGHNWKRNYQKGQEEFIKQPLDVEEESVGKIRHQCGRRWQTSLKDLGVSHLKLRRCLQKKLMLLGRSEKGKVSEIEHLVSSTEEEKQRKKIKLEMVQPEEERKKRGVPRALRSPRLPDRARKTKFA</sequence>
<organism evidence="2 3">
    <name type="scientific">Ricinus communis</name>
    <name type="common">Castor bean</name>
    <dbReference type="NCBI Taxonomy" id="3988"/>
    <lineage>
        <taxon>Eukaryota</taxon>
        <taxon>Viridiplantae</taxon>
        <taxon>Streptophyta</taxon>
        <taxon>Embryophyta</taxon>
        <taxon>Tracheophyta</taxon>
        <taxon>Spermatophyta</taxon>
        <taxon>Magnoliopsida</taxon>
        <taxon>eudicotyledons</taxon>
        <taxon>Gunneridae</taxon>
        <taxon>Pentapetalae</taxon>
        <taxon>rosids</taxon>
        <taxon>fabids</taxon>
        <taxon>Malpighiales</taxon>
        <taxon>Euphorbiaceae</taxon>
        <taxon>Acalyphoideae</taxon>
        <taxon>Acalypheae</taxon>
        <taxon>Ricinus</taxon>
    </lineage>
</organism>
<dbReference type="InParanoid" id="B9RSA8"/>